<dbReference type="EMBL" id="JACBZT010000001">
    <property type="protein sequence ID" value="NYJ05851.1"/>
    <property type="molecule type" value="Genomic_DNA"/>
</dbReference>
<sequence>MLAPRPVRRRTVLLVVALVVAVLLGTLGVAAAQGWPPFEGEDSGPPLAGGYFSLSPVGSYASLPDDKGAAAEVHRSTWEPRRDNETYNGTVPEGLRLVPRDPSTRAYDPRWNTHVLRRVTGDFTGTTDEIFQWAAAKWGVPDDLLRAMAYRESEWRQGNFGDEVDDAAACAEVHSTPPCAVTFGIVGVRSTSWPGIFPWNRDSTAAAVDVLGGWLRGCYEGWVWWLRDHGHAGRGVYRAGDLWGCVGAWFSGDWHDGAVGVPSGENYIHRVKDAYRQRPWLARLF</sequence>
<comment type="caution">
    <text evidence="1">The sequence shown here is derived from an EMBL/GenBank/DDBJ whole genome shotgun (WGS) entry which is preliminary data.</text>
</comment>
<protein>
    <submittedName>
        <fullName evidence="1">Autotransporter family porin</fullName>
    </submittedName>
</protein>
<dbReference type="Proteomes" id="UP000541969">
    <property type="component" value="Unassembled WGS sequence"/>
</dbReference>
<keyword evidence="2" id="KW-1185">Reference proteome</keyword>
<gene>
    <name evidence="1" type="ORF">GGQ55_002129</name>
</gene>
<dbReference type="RefSeq" id="WP_179716550.1">
    <property type="nucleotide sequence ID" value="NZ_JACBZT010000001.1"/>
</dbReference>
<name>A0A853CFC5_9ACTN</name>
<dbReference type="AlphaFoldDB" id="A0A853CFC5"/>
<reference evidence="1 2" key="1">
    <citation type="submission" date="2020-07" db="EMBL/GenBank/DDBJ databases">
        <title>Sequencing the genomes of 1000 actinobacteria strains.</title>
        <authorList>
            <person name="Klenk H.-P."/>
        </authorList>
    </citation>
    <scope>NUCLEOTIDE SEQUENCE [LARGE SCALE GENOMIC DNA]</scope>
    <source>
        <strain evidence="1 2">DSM 104001</strain>
    </source>
</reference>
<proteinExistence type="predicted"/>
<evidence type="ECO:0000313" key="1">
    <source>
        <dbReference type="EMBL" id="NYJ05851.1"/>
    </source>
</evidence>
<accession>A0A853CFC5</accession>
<organism evidence="1 2">
    <name type="scientific">Petropleomorpha daqingensis</name>
    <dbReference type="NCBI Taxonomy" id="2026353"/>
    <lineage>
        <taxon>Bacteria</taxon>
        <taxon>Bacillati</taxon>
        <taxon>Actinomycetota</taxon>
        <taxon>Actinomycetes</taxon>
        <taxon>Geodermatophilales</taxon>
        <taxon>Geodermatophilaceae</taxon>
        <taxon>Petropleomorpha</taxon>
    </lineage>
</organism>
<evidence type="ECO:0000313" key="2">
    <source>
        <dbReference type="Proteomes" id="UP000541969"/>
    </source>
</evidence>